<keyword evidence="2" id="KW-1185">Reference proteome</keyword>
<organism evidence="1 2">
    <name type="scientific">Triplophysa rosa</name>
    <name type="common">Cave loach</name>
    <dbReference type="NCBI Taxonomy" id="992332"/>
    <lineage>
        <taxon>Eukaryota</taxon>
        <taxon>Metazoa</taxon>
        <taxon>Chordata</taxon>
        <taxon>Craniata</taxon>
        <taxon>Vertebrata</taxon>
        <taxon>Euteleostomi</taxon>
        <taxon>Actinopterygii</taxon>
        <taxon>Neopterygii</taxon>
        <taxon>Teleostei</taxon>
        <taxon>Ostariophysi</taxon>
        <taxon>Cypriniformes</taxon>
        <taxon>Nemacheilidae</taxon>
        <taxon>Triplophysa</taxon>
    </lineage>
</organism>
<dbReference type="AlphaFoldDB" id="A0A9W7WBN1"/>
<sequence>MAILYRRALALDKFTRNALSASIHARESRHARDFFSNTPGKQLLKGREVIKLCEEEDMFLYDRLQTHEDYKPAVCDVCRKVSKLQDVLTYYGSCGVVKQ</sequence>
<proteinExistence type="predicted"/>
<evidence type="ECO:0000313" key="2">
    <source>
        <dbReference type="Proteomes" id="UP001059041"/>
    </source>
</evidence>
<protein>
    <submittedName>
        <fullName evidence="1">Uncharacterized protein</fullName>
    </submittedName>
</protein>
<gene>
    <name evidence="1" type="ORF">IRJ41_021908</name>
</gene>
<dbReference type="Proteomes" id="UP001059041">
    <property type="component" value="Linkage Group LG24"/>
</dbReference>
<name>A0A9W7WBN1_TRIRA</name>
<dbReference type="EMBL" id="JAFHDT010000024">
    <property type="protein sequence ID" value="KAI7792108.1"/>
    <property type="molecule type" value="Genomic_DNA"/>
</dbReference>
<accession>A0A9W7WBN1</accession>
<evidence type="ECO:0000313" key="1">
    <source>
        <dbReference type="EMBL" id="KAI7792108.1"/>
    </source>
</evidence>
<comment type="caution">
    <text evidence="1">The sequence shown here is derived from an EMBL/GenBank/DDBJ whole genome shotgun (WGS) entry which is preliminary data.</text>
</comment>
<reference evidence="1" key="1">
    <citation type="submission" date="2021-02" db="EMBL/GenBank/DDBJ databases">
        <title>Comparative genomics reveals that relaxation of natural selection precedes convergent phenotypic evolution of cavefish.</title>
        <authorList>
            <person name="Peng Z."/>
        </authorList>
    </citation>
    <scope>NUCLEOTIDE SEQUENCE</scope>
    <source>
        <tissue evidence="1">Muscle</tissue>
    </source>
</reference>